<feature type="compositionally biased region" description="Acidic residues" evidence="3">
    <location>
        <begin position="824"/>
        <end position="836"/>
    </location>
</feature>
<dbReference type="STRING" id="5364.A0A5C3MW93"/>
<dbReference type="EMBL" id="ML213516">
    <property type="protein sequence ID" value="TFK49277.1"/>
    <property type="molecule type" value="Genomic_DNA"/>
</dbReference>
<evidence type="ECO:0000256" key="3">
    <source>
        <dbReference type="SAM" id="MobiDB-lite"/>
    </source>
</evidence>
<dbReference type="GO" id="GO:0004386">
    <property type="term" value="F:helicase activity"/>
    <property type="evidence" value="ECO:0007669"/>
    <property type="project" value="InterPro"/>
</dbReference>
<evidence type="ECO:0000256" key="2">
    <source>
        <dbReference type="ARBA" id="ARBA00022490"/>
    </source>
</evidence>
<organism evidence="6 7">
    <name type="scientific">Heliocybe sulcata</name>
    <dbReference type="NCBI Taxonomy" id="5364"/>
    <lineage>
        <taxon>Eukaryota</taxon>
        <taxon>Fungi</taxon>
        <taxon>Dikarya</taxon>
        <taxon>Basidiomycota</taxon>
        <taxon>Agaricomycotina</taxon>
        <taxon>Agaricomycetes</taxon>
        <taxon>Gloeophyllales</taxon>
        <taxon>Gloeophyllaceae</taxon>
        <taxon>Heliocybe</taxon>
    </lineage>
</organism>
<dbReference type="CDD" id="cd18808">
    <property type="entry name" value="SF1_C_Upf1"/>
    <property type="match status" value="1"/>
</dbReference>
<keyword evidence="7" id="KW-1185">Reference proteome</keyword>
<dbReference type="PANTHER" id="PTHR45418:SF1">
    <property type="entry name" value="CANCER_TESTIS ANTIGEN 55"/>
    <property type="match status" value="1"/>
</dbReference>
<feature type="region of interest" description="Disordered" evidence="3">
    <location>
        <begin position="768"/>
        <end position="796"/>
    </location>
</feature>
<feature type="domain" description="DNA2/NAM7 helicase helicase" evidence="4">
    <location>
        <begin position="361"/>
        <end position="406"/>
    </location>
</feature>
<dbReference type="OrthoDB" id="6513042at2759"/>
<dbReference type="PANTHER" id="PTHR45418">
    <property type="entry name" value="CANCER/TESTIS ANTIGEN 55"/>
    <property type="match status" value="1"/>
</dbReference>
<feature type="region of interest" description="Disordered" evidence="3">
    <location>
        <begin position="1"/>
        <end position="31"/>
    </location>
</feature>
<accession>A0A5C3MW93</accession>
<dbReference type="Pfam" id="PF13087">
    <property type="entry name" value="AAA_12"/>
    <property type="match status" value="1"/>
</dbReference>
<dbReference type="Proteomes" id="UP000305948">
    <property type="component" value="Unassembled WGS sequence"/>
</dbReference>
<keyword evidence="2" id="KW-0963">Cytoplasm</keyword>
<dbReference type="AlphaFoldDB" id="A0A5C3MW93"/>
<sequence length="859" mass="94642">MGTSSREKARTPDATSASSAPVAQPPELRRVSYEALSDEVDTASTRYSERNKGGIYVSWEDGTLDFGLVETSQAIEGMPQLRTVTIRRVRPDALVHLKSVQLQSSSKVIGEHFTVYPPSDLGTALWVSSSIPLLLPVQLHATHEGRFSDTLELNFWDVMRQRDFAITRRVHAIIGSKDDHQQLKPRTPYVRSRDCTTLPPSALLAPTGEPPAWLDANCNTLGFHIPRGLKGIALAPGGIEAVRKIMPPSIDISTYGTWFQSLMWVNEERASVRIPGLLAKQPEVTVGDVIVVTRVHEGISWHVRVEEIDYDVVEVTMPSDFNLYNGSVFDIAFRLNHLPYRRMHEAVVSTPRPERLLFPKAEPGSGKTTVLVQAVRQLLLRSQTSRVLMCTPNNRAADTLTLKLMQAGLTPEVLLRLNVVSRPIEDLLSEDLKLFCRVKNDDLFCKASVEELLDYRVVVSTCVSGGIISNLGVEKGHFSHIFTDEAGQCIEPESMIPILSLADSNTNVVLAGDPRQLGPSSVSGELLGQAHENGHIRCSIGKNITLVVLSVQIKLRCQYRAHPDIFAFSNEEFYGGELMNCADTSVTQRFLDSNILATPGYPVVFHGINGKEYREGGSPSYFNIDEASLVKSYCAMLEKEHAELTAVLLTMNTLQVQMMLESSRHILLSGAKILETLPEKFKNAKVGTVDDFQGQERLVMILSTVRSNTRHINDDLKHSLGFVANPRHTNVALARARALLIVIGDPAVLCLDPTWRKSLTLVHFKGGARGQPMPTMTGHDEGAAAGENDGPTADYNDERVRRIQAKIMRHEGCEGVLAASDLDPNSDSDSEPDSDTEGYSPRSVQVLDVLSGHSASSRR</sequence>
<feature type="region of interest" description="Disordered" evidence="3">
    <location>
        <begin position="814"/>
        <end position="859"/>
    </location>
</feature>
<feature type="domain" description="DNA2/NAM7 helicase-like C-terminal" evidence="5">
    <location>
        <begin position="552"/>
        <end position="745"/>
    </location>
</feature>
<evidence type="ECO:0000313" key="6">
    <source>
        <dbReference type="EMBL" id="TFK49277.1"/>
    </source>
</evidence>
<reference evidence="6 7" key="1">
    <citation type="journal article" date="2019" name="Nat. Ecol. Evol.">
        <title>Megaphylogeny resolves global patterns of mushroom evolution.</title>
        <authorList>
            <person name="Varga T."/>
            <person name="Krizsan K."/>
            <person name="Foldi C."/>
            <person name="Dima B."/>
            <person name="Sanchez-Garcia M."/>
            <person name="Sanchez-Ramirez S."/>
            <person name="Szollosi G.J."/>
            <person name="Szarkandi J.G."/>
            <person name="Papp V."/>
            <person name="Albert L."/>
            <person name="Andreopoulos W."/>
            <person name="Angelini C."/>
            <person name="Antonin V."/>
            <person name="Barry K.W."/>
            <person name="Bougher N.L."/>
            <person name="Buchanan P."/>
            <person name="Buyck B."/>
            <person name="Bense V."/>
            <person name="Catcheside P."/>
            <person name="Chovatia M."/>
            <person name="Cooper J."/>
            <person name="Damon W."/>
            <person name="Desjardin D."/>
            <person name="Finy P."/>
            <person name="Geml J."/>
            <person name="Haridas S."/>
            <person name="Hughes K."/>
            <person name="Justo A."/>
            <person name="Karasinski D."/>
            <person name="Kautmanova I."/>
            <person name="Kiss B."/>
            <person name="Kocsube S."/>
            <person name="Kotiranta H."/>
            <person name="LaButti K.M."/>
            <person name="Lechner B.E."/>
            <person name="Liimatainen K."/>
            <person name="Lipzen A."/>
            <person name="Lukacs Z."/>
            <person name="Mihaltcheva S."/>
            <person name="Morgado L.N."/>
            <person name="Niskanen T."/>
            <person name="Noordeloos M.E."/>
            <person name="Ohm R.A."/>
            <person name="Ortiz-Santana B."/>
            <person name="Ovrebo C."/>
            <person name="Racz N."/>
            <person name="Riley R."/>
            <person name="Savchenko A."/>
            <person name="Shiryaev A."/>
            <person name="Soop K."/>
            <person name="Spirin V."/>
            <person name="Szebenyi C."/>
            <person name="Tomsovsky M."/>
            <person name="Tulloss R.E."/>
            <person name="Uehling J."/>
            <person name="Grigoriev I.V."/>
            <person name="Vagvolgyi C."/>
            <person name="Papp T."/>
            <person name="Martin F.M."/>
            <person name="Miettinen O."/>
            <person name="Hibbett D.S."/>
            <person name="Nagy L.G."/>
        </authorList>
    </citation>
    <scope>NUCLEOTIDE SEQUENCE [LARGE SCALE GENOMIC DNA]</scope>
    <source>
        <strain evidence="6 7">OMC1185</strain>
    </source>
</reference>
<dbReference type="Gene3D" id="3.40.50.300">
    <property type="entry name" value="P-loop containing nucleotide triphosphate hydrolases"/>
    <property type="match status" value="2"/>
</dbReference>
<feature type="compositionally biased region" description="Basic and acidic residues" evidence="3">
    <location>
        <begin position="1"/>
        <end position="11"/>
    </location>
</feature>
<evidence type="ECO:0000259" key="4">
    <source>
        <dbReference type="Pfam" id="PF13086"/>
    </source>
</evidence>
<proteinExistence type="predicted"/>
<evidence type="ECO:0000313" key="7">
    <source>
        <dbReference type="Proteomes" id="UP000305948"/>
    </source>
</evidence>
<dbReference type="GO" id="GO:0005737">
    <property type="term" value="C:cytoplasm"/>
    <property type="evidence" value="ECO:0007669"/>
    <property type="project" value="UniProtKB-SubCell"/>
</dbReference>
<feature type="domain" description="DNA2/NAM7 helicase helicase" evidence="4">
    <location>
        <begin position="450"/>
        <end position="520"/>
    </location>
</feature>
<evidence type="ECO:0000259" key="5">
    <source>
        <dbReference type="Pfam" id="PF13087"/>
    </source>
</evidence>
<dbReference type="SUPFAM" id="SSF52540">
    <property type="entry name" value="P-loop containing nucleoside triphosphate hydrolases"/>
    <property type="match status" value="1"/>
</dbReference>
<protein>
    <submittedName>
        <fullName evidence="6">Uncharacterized protein</fullName>
    </submittedName>
</protein>
<evidence type="ECO:0000256" key="1">
    <source>
        <dbReference type="ARBA" id="ARBA00004496"/>
    </source>
</evidence>
<gene>
    <name evidence="6" type="ORF">OE88DRAFT_1646340</name>
</gene>
<dbReference type="InterPro" id="IPR027417">
    <property type="entry name" value="P-loop_NTPase"/>
</dbReference>
<dbReference type="InterPro" id="IPR041679">
    <property type="entry name" value="DNA2/NAM7-like_C"/>
</dbReference>
<dbReference type="Pfam" id="PF13086">
    <property type="entry name" value="AAA_11"/>
    <property type="match status" value="2"/>
</dbReference>
<dbReference type="InterPro" id="IPR047187">
    <property type="entry name" value="SF1_C_Upf1"/>
</dbReference>
<comment type="subcellular location">
    <subcellularLocation>
        <location evidence="1">Cytoplasm</location>
    </subcellularLocation>
</comment>
<dbReference type="InterPro" id="IPR041677">
    <property type="entry name" value="DNA2/NAM7_AAA_11"/>
</dbReference>
<name>A0A5C3MW93_9AGAM</name>